<dbReference type="KEGG" id="sbar:H5V43_08715"/>
<dbReference type="RefSeq" id="WP_025547540.1">
    <property type="nucleotide sequence ID" value="NZ_BATN01000012.1"/>
</dbReference>
<dbReference type="FunFam" id="3.30.450.20:FF:000099">
    <property type="entry name" value="Sensory box sensor histidine kinase"/>
    <property type="match status" value="2"/>
</dbReference>
<dbReference type="Gene3D" id="3.30.450.20">
    <property type="entry name" value="PAS domain"/>
    <property type="match status" value="2"/>
</dbReference>
<dbReference type="InterPro" id="IPR011102">
    <property type="entry name" value="Sig_transdc_His_kinase_HWE"/>
</dbReference>
<dbReference type="InterPro" id="IPR001610">
    <property type="entry name" value="PAC"/>
</dbReference>
<evidence type="ECO:0000313" key="20">
    <source>
        <dbReference type="EMBL" id="QOT70259.1"/>
    </source>
</evidence>
<reference evidence="19" key="3">
    <citation type="submission" date="2017-10" db="EMBL/GenBank/DDBJ databases">
        <title>Bioaugmenting a lab-scale membrane bioreactor with Sphingobium fuliginis OMI to degrade 4-tert-butylphenol.</title>
        <authorList>
            <person name="Takada K."/>
            <person name="Shiba T."/>
            <person name="Soda S."/>
            <person name="Inoue D."/>
            <person name="Miyake M."/>
            <person name="Eguchi M."/>
            <person name="Ike M."/>
        </authorList>
    </citation>
    <scope>NUCLEOTIDE SEQUENCE</scope>
    <source>
        <strain evidence="19">OMI</strain>
    </source>
</reference>
<gene>
    <name evidence="20" type="ORF">H5V43_08715</name>
    <name evidence="19" type="ORF">SFOMI_1276</name>
</gene>
<keyword evidence="9" id="KW-0677">Repeat</keyword>
<dbReference type="CDD" id="cd00130">
    <property type="entry name" value="PAS"/>
    <property type="match status" value="2"/>
</dbReference>
<reference evidence="19 21" key="1">
    <citation type="journal article" date="2013" name="Biodegradation">
        <title>Occurrence of 4-tert-butylphenol (4-t-BP) biodegradation in an aquatic sample caused by the presence of Spirodela polyrrhiza and isolation of a 4-t-BP-utilizing bacterium.</title>
        <authorList>
            <person name="Ogata Y."/>
            <person name="Toyama T."/>
            <person name="Yu N."/>
            <person name="Wang X."/>
            <person name="Sei K."/>
            <person name="Ike M."/>
        </authorList>
    </citation>
    <scope>NUCLEOTIDE SEQUENCE [LARGE SCALE GENOMIC DNA]</scope>
    <source>
        <strain evidence="19 21">OMI</strain>
    </source>
</reference>
<reference evidence="22" key="5">
    <citation type="submission" date="2020-08" db="EMBL/GenBank/DDBJ databases">
        <title>Complete genome sequence of Sphingobium barthaii strain KK22, a high-molecular-weight polycyclic aromatic hydrocarbon-degrading soil bacterium.</title>
        <authorList>
            <person name="Mori J.F."/>
            <person name="Kanaly R.A."/>
        </authorList>
    </citation>
    <scope>NUCLEOTIDE SEQUENCE [LARGE SCALE GENOMIC DNA]</scope>
    <source>
        <strain evidence="22">KK22</strain>
    </source>
</reference>
<evidence type="ECO:0000256" key="11">
    <source>
        <dbReference type="ARBA" id="ARBA00022777"/>
    </source>
</evidence>
<evidence type="ECO:0000313" key="22">
    <source>
        <dbReference type="Proteomes" id="UP000593663"/>
    </source>
</evidence>
<dbReference type="PROSITE" id="PS50112">
    <property type="entry name" value="PAS"/>
    <property type="match status" value="1"/>
</dbReference>
<feature type="domain" description="PAS" evidence="17">
    <location>
        <begin position="129"/>
        <end position="199"/>
    </location>
</feature>
<dbReference type="SMART" id="SM00086">
    <property type="entry name" value="PAC"/>
    <property type="match status" value="2"/>
</dbReference>
<reference evidence="19 21" key="2">
    <citation type="journal article" date="2013" name="Environ. Sci. Technol.">
        <title>The 4-tert-butylphenol-utilizing bacterium Sphingobium fuliginis OMI can degrade bisphenols via phenolic ring hydroxylation and meta-cleavage pathway.</title>
        <authorList>
            <person name="Ogata Y."/>
            <person name="Goda S."/>
            <person name="Toyama T."/>
            <person name="Sei K."/>
            <person name="Ike M."/>
        </authorList>
    </citation>
    <scope>NUCLEOTIDE SEQUENCE [LARGE SCALE GENOMIC DNA]</scope>
    <source>
        <strain evidence="19 21">OMI</strain>
    </source>
</reference>
<dbReference type="InterPro" id="IPR036890">
    <property type="entry name" value="HATPase_C_sf"/>
</dbReference>
<dbReference type="AlphaFoldDB" id="A0A292ZCR6"/>
<proteinExistence type="predicted"/>
<evidence type="ECO:0000256" key="4">
    <source>
        <dbReference type="ARBA" id="ARBA00022553"/>
    </source>
</evidence>
<keyword evidence="11" id="KW-0418">Kinase</keyword>
<dbReference type="InterPro" id="IPR013655">
    <property type="entry name" value="PAS_fold_3"/>
</dbReference>
<dbReference type="Pfam" id="PF07536">
    <property type="entry name" value="HWE_HK"/>
    <property type="match status" value="1"/>
</dbReference>
<keyword evidence="10" id="KW-0547">Nucleotide-binding</keyword>
<dbReference type="PANTHER" id="PTHR41523">
    <property type="entry name" value="TWO-COMPONENT SYSTEM SENSOR PROTEIN"/>
    <property type="match status" value="1"/>
</dbReference>
<dbReference type="PANTHER" id="PTHR41523:SF8">
    <property type="entry name" value="ETHYLENE RESPONSE SENSOR PROTEIN"/>
    <property type="match status" value="1"/>
</dbReference>
<evidence type="ECO:0000256" key="13">
    <source>
        <dbReference type="ARBA" id="ARBA00022991"/>
    </source>
</evidence>
<keyword evidence="5" id="KW-0716">Sensory transduction</keyword>
<evidence type="ECO:0000259" key="18">
    <source>
        <dbReference type="PROSITE" id="PS50113"/>
    </source>
</evidence>
<dbReference type="EC" id="2.7.13.3" evidence="2"/>
<evidence type="ECO:0000256" key="5">
    <source>
        <dbReference type="ARBA" id="ARBA00022606"/>
    </source>
</evidence>
<dbReference type="Pfam" id="PF08447">
    <property type="entry name" value="PAS_3"/>
    <property type="match status" value="2"/>
</dbReference>
<evidence type="ECO:0000256" key="15">
    <source>
        <dbReference type="ARBA" id="ARBA00023170"/>
    </source>
</evidence>
<dbReference type="PROSITE" id="PS50113">
    <property type="entry name" value="PAC"/>
    <property type="match status" value="1"/>
</dbReference>
<dbReference type="GO" id="GO:0009881">
    <property type="term" value="F:photoreceptor activity"/>
    <property type="evidence" value="ECO:0007669"/>
    <property type="project" value="UniProtKB-KW"/>
</dbReference>
<feature type="region of interest" description="Disordered" evidence="16">
    <location>
        <begin position="40"/>
        <end position="74"/>
    </location>
</feature>
<keyword evidence="12" id="KW-0067">ATP-binding</keyword>
<dbReference type="EMBL" id="BEWI01000031">
    <property type="protein sequence ID" value="GAY20746.1"/>
    <property type="molecule type" value="Genomic_DNA"/>
</dbReference>
<evidence type="ECO:0000256" key="1">
    <source>
        <dbReference type="ARBA" id="ARBA00000085"/>
    </source>
</evidence>
<dbReference type="GO" id="GO:0004673">
    <property type="term" value="F:protein histidine kinase activity"/>
    <property type="evidence" value="ECO:0007669"/>
    <property type="project" value="UniProtKB-EC"/>
</dbReference>
<keyword evidence="3" id="KW-0600">Photoreceptor protein</keyword>
<dbReference type="SMART" id="SM00911">
    <property type="entry name" value="HWE_HK"/>
    <property type="match status" value="1"/>
</dbReference>
<keyword evidence="14" id="KW-0843">Virulence</keyword>
<dbReference type="InterPro" id="IPR035965">
    <property type="entry name" value="PAS-like_dom_sf"/>
</dbReference>
<reference evidence="20" key="6">
    <citation type="journal article" date="2021" name="Microbiol. Resour. Announc.">
        <title>Complete Genome Sequence of Sphingobium barthaii KK22, a High-Molecular-Weight Polycyclic Aromatic Hydrocarbon-Degrading Soil Bacterium.</title>
        <authorList>
            <person name="Mori J.F."/>
            <person name="Kanaly R.A."/>
        </authorList>
    </citation>
    <scope>NUCLEOTIDE SEQUENCE</scope>
    <source>
        <strain evidence="20">KK22</strain>
    </source>
</reference>
<dbReference type="InterPro" id="IPR000700">
    <property type="entry name" value="PAS-assoc_C"/>
</dbReference>
<keyword evidence="4" id="KW-0597">Phosphoprotein</keyword>
<dbReference type="Gene3D" id="3.30.565.10">
    <property type="entry name" value="Histidine kinase-like ATPase, C-terminal domain"/>
    <property type="match status" value="1"/>
</dbReference>
<dbReference type="EMBL" id="CP060035">
    <property type="protein sequence ID" value="QOT70259.1"/>
    <property type="molecule type" value="Genomic_DNA"/>
</dbReference>
<sequence>MGNKAEAPGQISARLLDEVEQLRTSLESSLEENARLMEDRDRLSRRVTQLSQDLQAARSAPPPAPPSLPSVEQGQAKEELRVAFEELQVLTEELEVANSSLQQANHELDSRVEERTRQIQEINDTLRATEDSLRTIADLVPDLLWRSDATGHANWFNQRWCDYTGWDEEELKEEGWANALHPLDRASSLAAWAQAMAAGTVYQEQHRIRDAQGDYRWFLIRAEPMRDANGTILAWFAAATDMHEQRTAMEALQRSELRFRTLIEGMPQLVWRAVDSGQWTWSSPQWSAFTGQSEKASRSLGWLEMLHPDDRDHAMAAWTRAQQTGSLEIEGRIFNAQDRRYRHFRTRGVPVRSSESSLLEWLGTSTDVDDIVQLQAHQEVLVGELQHRTRNLMAVVQSVTARTLKGSHSLDHFAQCIGDRFDALARVQGLLSRRKGGLRVTFDALLREELSAHVPLDADGRGEHVTLTGPAGISLKSATVQTLALALHELATNAVKYGALSQPAGRLEVRWDIRRPAPGECRLFVDWRERGVSELPAPGAEPKGGGYGRELIERALPYQLNAQTSYAVETDGVHCTIDVRVPSEDSEGGVR</sequence>
<keyword evidence="8 19" id="KW-0808">Transferase</keyword>
<evidence type="ECO:0000256" key="12">
    <source>
        <dbReference type="ARBA" id="ARBA00022840"/>
    </source>
</evidence>
<dbReference type="Proteomes" id="UP000221538">
    <property type="component" value="Unassembled WGS sequence"/>
</dbReference>
<evidence type="ECO:0000256" key="2">
    <source>
        <dbReference type="ARBA" id="ARBA00012438"/>
    </source>
</evidence>
<dbReference type="NCBIfam" id="TIGR00229">
    <property type="entry name" value="sensory_box"/>
    <property type="match status" value="2"/>
</dbReference>
<reference evidence="19" key="4">
    <citation type="submission" date="2017-10" db="EMBL/GenBank/DDBJ databases">
        <authorList>
            <person name="Banno H."/>
            <person name="Chua N.-H."/>
        </authorList>
    </citation>
    <scope>NUCLEOTIDE SEQUENCE</scope>
    <source>
        <strain evidence="19">OMI</strain>
    </source>
</reference>
<dbReference type="GO" id="GO:0008168">
    <property type="term" value="F:methyltransferase activity"/>
    <property type="evidence" value="ECO:0007669"/>
    <property type="project" value="UniProtKB-KW"/>
</dbReference>
<dbReference type="SMART" id="SM00091">
    <property type="entry name" value="PAS"/>
    <property type="match status" value="2"/>
</dbReference>
<evidence type="ECO:0000256" key="14">
    <source>
        <dbReference type="ARBA" id="ARBA00023026"/>
    </source>
</evidence>
<keyword evidence="7" id="KW-0288">FMN</keyword>
<keyword evidence="13" id="KW-0157">Chromophore</keyword>
<evidence type="ECO:0000256" key="8">
    <source>
        <dbReference type="ARBA" id="ARBA00022679"/>
    </source>
</evidence>
<keyword evidence="19" id="KW-0489">Methyltransferase</keyword>
<dbReference type="InterPro" id="IPR000014">
    <property type="entry name" value="PAS"/>
</dbReference>
<evidence type="ECO:0000256" key="3">
    <source>
        <dbReference type="ARBA" id="ARBA00022543"/>
    </source>
</evidence>
<organism evidence="19 21">
    <name type="scientific">Sphingobium fuliginis (strain ATCC 27551)</name>
    <dbReference type="NCBI Taxonomy" id="336203"/>
    <lineage>
        <taxon>Bacteria</taxon>
        <taxon>Pseudomonadati</taxon>
        <taxon>Pseudomonadota</taxon>
        <taxon>Alphaproteobacteria</taxon>
        <taxon>Sphingomonadales</taxon>
        <taxon>Sphingomonadaceae</taxon>
        <taxon>Sphingobium</taxon>
    </lineage>
</organism>
<comment type="catalytic activity">
    <reaction evidence="1">
        <text>ATP + protein L-histidine = ADP + protein N-phospho-L-histidine.</text>
        <dbReference type="EC" id="2.7.13.3"/>
    </reaction>
</comment>
<dbReference type="GO" id="GO:0005524">
    <property type="term" value="F:ATP binding"/>
    <property type="evidence" value="ECO:0007669"/>
    <property type="project" value="UniProtKB-KW"/>
</dbReference>
<accession>A0A292ZCR6</accession>
<name>A0A292ZCR6_SPHSA</name>
<keyword evidence="15" id="KW-0675">Receptor</keyword>
<evidence type="ECO:0000256" key="7">
    <source>
        <dbReference type="ARBA" id="ARBA00022643"/>
    </source>
</evidence>
<keyword evidence="6" id="KW-0285">Flavoprotein</keyword>
<dbReference type="GO" id="GO:0032259">
    <property type="term" value="P:methylation"/>
    <property type="evidence" value="ECO:0007669"/>
    <property type="project" value="UniProtKB-KW"/>
</dbReference>
<evidence type="ECO:0000256" key="16">
    <source>
        <dbReference type="SAM" id="MobiDB-lite"/>
    </source>
</evidence>
<dbReference type="SUPFAM" id="SSF55785">
    <property type="entry name" value="PYP-like sensor domain (PAS domain)"/>
    <property type="match status" value="2"/>
</dbReference>
<evidence type="ECO:0000256" key="6">
    <source>
        <dbReference type="ARBA" id="ARBA00022630"/>
    </source>
</evidence>
<evidence type="ECO:0000313" key="21">
    <source>
        <dbReference type="Proteomes" id="UP000221538"/>
    </source>
</evidence>
<evidence type="ECO:0000256" key="10">
    <source>
        <dbReference type="ARBA" id="ARBA00022741"/>
    </source>
</evidence>
<evidence type="ECO:0000313" key="19">
    <source>
        <dbReference type="EMBL" id="GAY20746.1"/>
    </source>
</evidence>
<feature type="domain" description="PAC" evidence="18">
    <location>
        <begin position="202"/>
        <end position="254"/>
    </location>
</feature>
<protein>
    <recommendedName>
        <fullName evidence="2">histidine kinase</fullName>
        <ecNumber evidence="2">2.7.13.3</ecNumber>
    </recommendedName>
</protein>
<dbReference type="Proteomes" id="UP000593663">
    <property type="component" value="Chromosome 1"/>
</dbReference>
<evidence type="ECO:0000259" key="17">
    <source>
        <dbReference type="PROSITE" id="PS50112"/>
    </source>
</evidence>
<evidence type="ECO:0000256" key="9">
    <source>
        <dbReference type="ARBA" id="ARBA00022737"/>
    </source>
</evidence>